<gene>
    <name evidence="9" type="ORF">BJ554DRAFT_6026</name>
</gene>
<dbReference type="GO" id="GO:0000398">
    <property type="term" value="P:mRNA splicing, via spliceosome"/>
    <property type="evidence" value="ECO:0007669"/>
    <property type="project" value="UniProtKB-UniRule"/>
</dbReference>
<dbReference type="GO" id="GO:0005681">
    <property type="term" value="C:spliceosomal complex"/>
    <property type="evidence" value="ECO:0007669"/>
    <property type="project" value="UniProtKB-KW"/>
</dbReference>
<evidence type="ECO:0000256" key="4">
    <source>
        <dbReference type="ARBA" id="ARBA00022728"/>
    </source>
</evidence>
<evidence type="ECO:0000256" key="5">
    <source>
        <dbReference type="ARBA" id="ARBA00023187"/>
    </source>
</evidence>
<dbReference type="PANTHER" id="PTHR23142">
    <property type="entry name" value="PRE-MRNA-SPLICING FACTOR 38A-RELATED"/>
    <property type="match status" value="1"/>
</dbReference>
<evidence type="ECO:0000256" key="7">
    <source>
        <dbReference type="RuleBase" id="RU367025"/>
    </source>
</evidence>
<protein>
    <recommendedName>
        <fullName evidence="7">Pre-mRNA-splicing factor 38</fullName>
    </recommendedName>
</protein>
<accession>A0A8H7ZYU5</accession>
<feature type="compositionally biased region" description="Acidic residues" evidence="8">
    <location>
        <begin position="81"/>
        <end position="91"/>
    </location>
</feature>
<keyword evidence="5 7" id="KW-0508">mRNA splicing</keyword>
<reference evidence="9 10" key="1">
    <citation type="journal article" name="Sci. Rep.">
        <title>Genome-scale phylogenetic analyses confirm Olpidium as the closest living zoosporic fungus to the non-flagellated, terrestrial fungi.</title>
        <authorList>
            <person name="Chang Y."/>
            <person name="Rochon D."/>
            <person name="Sekimoto S."/>
            <person name="Wang Y."/>
            <person name="Chovatia M."/>
            <person name="Sandor L."/>
            <person name="Salamov A."/>
            <person name="Grigoriev I.V."/>
            <person name="Stajich J.E."/>
            <person name="Spatafora J.W."/>
        </authorList>
    </citation>
    <scope>NUCLEOTIDE SEQUENCE [LARGE SCALE GENOMIC DNA]</scope>
    <source>
        <strain evidence="9">S191</strain>
    </source>
</reference>
<dbReference type="Pfam" id="PF03371">
    <property type="entry name" value="PRP38"/>
    <property type="match status" value="1"/>
</dbReference>
<comment type="caution">
    <text evidence="9">The sequence shown here is derived from an EMBL/GenBank/DDBJ whole genome shotgun (WGS) entry which is preliminary data.</text>
</comment>
<evidence type="ECO:0000313" key="9">
    <source>
        <dbReference type="EMBL" id="KAG5461732.1"/>
    </source>
</evidence>
<evidence type="ECO:0000256" key="1">
    <source>
        <dbReference type="ARBA" id="ARBA00004123"/>
    </source>
</evidence>
<keyword evidence="10" id="KW-1185">Reference proteome</keyword>
<proteinExistence type="inferred from homology"/>
<dbReference type="OrthoDB" id="190958at2759"/>
<evidence type="ECO:0000313" key="10">
    <source>
        <dbReference type="Proteomes" id="UP000673691"/>
    </source>
</evidence>
<dbReference type="Proteomes" id="UP000673691">
    <property type="component" value="Unassembled WGS sequence"/>
</dbReference>
<sequence>MHGTACGFVRAGRACSKRDTLNRRRRTLHLPADGSCDIRHMDEFIDDLLREERVCDTILPRLTKREVLEETEDLPPRVSVLEEEDDDDEIEEGSKPKQ</sequence>
<evidence type="ECO:0000256" key="3">
    <source>
        <dbReference type="ARBA" id="ARBA00022664"/>
    </source>
</evidence>
<keyword evidence="6 7" id="KW-0539">Nucleus</keyword>
<dbReference type="AlphaFoldDB" id="A0A8H7ZYU5"/>
<keyword evidence="4 7" id="KW-0747">Spliceosome</keyword>
<comment type="similarity">
    <text evidence="2 7">Belongs to the PRP38 family.</text>
</comment>
<evidence type="ECO:0000256" key="6">
    <source>
        <dbReference type="ARBA" id="ARBA00023242"/>
    </source>
</evidence>
<name>A0A8H7ZYU5_9FUNG</name>
<keyword evidence="3 7" id="KW-0507">mRNA processing</keyword>
<comment type="subcellular location">
    <subcellularLocation>
        <location evidence="1 7">Nucleus</location>
    </subcellularLocation>
</comment>
<evidence type="ECO:0000256" key="8">
    <source>
        <dbReference type="SAM" id="MobiDB-lite"/>
    </source>
</evidence>
<dbReference type="EMBL" id="JAEFCI010003223">
    <property type="protein sequence ID" value="KAG5461732.1"/>
    <property type="molecule type" value="Genomic_DNA"/>
</dbReference>
<organism evidence="9 10">
    <name type="scientific">Olpidium bornovanus</name>
    <dbReference type="NCBI Taxonomy" id="278681"/>
    <lineage>
        <taxon>Eukaryota</taxon>
        <taxon>Fungi</taxon>
        <taxon>Fungi incertae sedis</taxon>
        <taxon>Olpidiomycota</taxon>
        <taxon>Olpidiomycotina</taxon>
        <taxon>Olpidiomycetes</taxon>
        <taxon>Olpidiales</taxon>
        <taxon>Olpidiaceae</taxon>
        <taxon>Olpidium</taxon>
    </lineage>
</organism>
<feature type="region of interest" description="Disordered" evidence="8">
    <location>
        <begin position="70"/>
        <end position="98"/>
    </location>
</feature>
<dbReference type="InterPro" id="IPR005037">
    <property type="entry name" value="PRP38"/>
</dbReference>
<evidence type="ECO:0000256" key="2">
    <source>
        <dbReference type="ARBA" id="ARBA00006164"/>
    </source>
</evidence>
<comment type="function">
    <text evidence="7">Required for pre-mRNA splicing.</text>
</comment>